<dbReference type="AlphaFoldDB" id="A0A9Q3GTW5"/>
<reference evidence="1" key="1">
    <citation type="submission" date="2021-03" db="EMBL/GenBank/DDBJ databases">
        <title>Draft genome sequence of rust myrtle Austropuccinia psidii MF-1, a brazilian biotype.</title>
        <authorList>
            <person name="Quecine M.C."/>
            <person name="Pachon D.M.R."/>
            <person name="Bonatelli M.L."/>
            <person name="Correr F.H."/>
            <person name="Franceschini L.M."/>
            <person name="Leite T.F."/>
            <person name="Margarido G.R.A."/>
            <person name="Almeida C.A."/>
            <person name="Ferrarezi J.A."/>
            <person name="Labate C.A."/>
        </authorList>
    </citation>
    <scope>NUCLEOTIDE SEQUENCE</scope>
    <source>
        <strain evidence="1">MF-1</strain>
    </source>
</reference>
<organism evidence="1 2">
    <name type="scientific">Austropuccinia psidii MF-1</name>
    <dbReference type="NCBI Taxonomy" id="1389203"/>
    <lineage>
        <taxon>Eukaryota</taxon>
        <taxon>Fungi</taxon>
        <taxon>Dikarya</taxon>
        <taxon>Basidiomycota</taxon>
        <taxon>Pucciniomycotina</taxon>
        <taxon>Pucciniomycetes</taxon>
        <taxon>Pucciniales</taxon>
        <taxon>Sphaerophragmiaceae</taxon>
        <taxon>Austropuccinia</taxon>
    </lineage>
</organism>
<dbReference type="EMBL" id="AVOT02005355">
    <property type="protein sequence ID" value="MBW0478854.1"/>
    <property type="molecule type" value="Genomic_DNA"/>
</dbReference>
<evidence type="ECO:0000313" key="1">
    <source>
        <dbReference type="EMBL" id="MBW0478854.1"/>
    </source>
</evidence>
<comment type="caution">
    <text evidence="1">The sequence shown here is derived from an EMBL/GenBank/DDBJ whole genome shotgun (WGS) entry which is preliminary data.</text>
</comment>
<proteinExistence type="predicted"/>
<evidence type="ECO:0000313" key="2">
    <source>
        <dbReference type="Proteomes" id="UP000765509"/>
    </source>
</evidence>
<gene>
    <name evidence="1" type="ORF">O181_018569</name>
</gene>
<sequence>MEVAEPSRRGHINSRRSTSFYGLLGGYLGISQGLRRRLGEAEYEYGKEFMEEEYSEDTEVAVALAGAPEASEFSNLVLSNKPLVSQSEKTSLNIVSL</sequence>
<dbReference type="Proteomes" id="UP000765509">
    <property type="component" value="Unassembled WGS sequence"/>
</dbReference>
<keyword evidence="2" id="KW-1185">Reference proteome</keyword>
<name>A0A9Q3GTW5_9BASI</name>
<protein>
    <submittedName>
        <fullName evidence="1">Uncharacterized protein</fullName>
    </submittedName>
</protein>
<accession>A0A9Q3GTW5</accession>